<protein>
    <recommendedName>
        <fullName evidence="2">DUF6160 domain-containing protein</fullName>
    </recommendedName>
</protein>
<dbReference type="Proteomes" id="UP000472320">
    <property type="component" value="Unassembled WGS sequence"/>
</dbReference>
<dbReference type="EMBL" id="WNKX01000018">
    <property type="protein sequence ID" value="MTW13032.1"/>
    <property type="molecule type" value="Genomic_DNA"/>
</dbReference>
<keyword evidence="1" id="KW-0732">Signal</keyword>
<gene>
    <name evidence="3" type="ORF">GM658_20715</name>
</gene>
<name>A0A6L6QKW8_9BURK</name>
<organism evidence="3 4">
    <name type="scientific">Massilia eburnea</name>
    <dbReference type="NCBI Taxonomy" id="1776165"/>
    <lineage>
        <taxon>Bacteria</taxon>
        <taxon>Pseudomonadati</taxon>
        <taxon>Pseudomonadota</taxon>
        <taxon>Betaproteobacteria</taxon>
        <taxon>Burkholderiales</taxon>
        <taxon>Oxalobacteraceae</taxon>
        <taxon>Telluria group</taxon>
        <taxon>Massilia</taxon>
    </lineage>
</organism>
<dbReference type="Pfam" id="PF19657">
    <property type="entry name" value="DUF6160"/>
    <property type="match status" value="1"/>
</dbReference>
<keyword evidence="4" id="KW-1185">Reference proteome</keyword>
<accession>A0A6L6QKW8</accession>
<proteinExistence type="predicted"/>
<feature type="signal peptide" evidence="1">
    <location>
        <begin position="1"/>
        <end position="31"/>
    </location>
</feature>
<reference evidence="3 4" key="1">
    <citation type="submission" date="2019-11" db="EMBL/GenBank/DDBJ databases">
        <title>Type strains purchased from KCTC, JCM and DSMZ.</title>
        <authorList>
            <person name="Lu H."/>
        </authorList>
    </citation>
    <scope>NUCLEOTIDE SEQUENCE [LARGE SCALE GENOMIC DNA]</scope>
    <source>
        <strain evidence="3 4">JCM 31587</strain>
    </source>
</reference>
<evidence type="ECO:0000313" key="3">
    <source>
        <dbReference type="EMBL" id="MTW13032.1"/>
    </source>
</evidence>
<evidence type="ECO:0000256" key="1">
    <source>
        <dbReference type="SAM" id="SignalP"/>
    </source>
</evidence>
<feature type="chain" id="PRO_5026665977" description="DUF6160 domain-containing protein" evidence="1">
    <location>
        <begin position="32"/>
        <end position="295"/>
    </location>
</feature>
<dbReference type="OrthoDB" id="8769187at2"/>
<evidence type="ECO:0000313" key="4">
    <source>
        <dbReference type="Proteomes" id="UP000472320"/>
    </source>
</evidence>
<dbReference type="InterPro" id="IPR046158">
    <property type="entry name" value="DUF6160"/>
</dbReference>
<dbReference type="AlphaFoldDB" id="A0A6L6QKW8"/>
<feature type="domain" description="DUF6160" evidence="2">
    <location>
        <begin position="16"/>
        <end position="57"/>
    </location>
</feature>
<evidence type="ECO:0000259" key="2">
    <source>
        <dbReference type="Pfam" id="PF19657"/>
    </source>
</evidence>
<sequence>MRAPGSRMLAGCAALAALAVLAGLAPAQAMAEGLRPLSDSALSDVRGRDGVSFDLNGYSLNGDLRVTYTRPDGASIWAANPSASRSDSAVPFSDPYRFDIVSSNNGLADVAQFSLPLNASGEQKWQLAYDFGVNADGISRDGGAIVVSDLAFYGGGWQFSTPRTQDGLALGVALRADIGQWALRPNGRANSGGQMALDNVRIGATDENGNFTGQPWVIADTARQPALINAQSDEAGPRLHISVGPPDAQFGSGQAASGGIEIGKISFTAPTGNVDLGSSRIGNIQINYLDIKFRQ</sequence>
<comment type="caution">
    <text evidence="3">The sequence shown here is derived from an EMBL/GenBank/DDBJ whole genome shotgun (WGS) entry which is preliminary data.</text>
</comment>